<accession>A0A1I0FMS4</accession>
<dbReference type="Proteomes" id="UP000199800">
    <property type="component" value="Unassembled WGS sequence"/>
</dbReference>
<dbReference type="EMBL" id="FOHN01000034">
    <property type="protein sequence ID" value="SET59546.1"/>
    <property type="molecule type" value="Genomic_DNA"/>
</dbReference>
<gene>
    <name evidence="1" type="ORF">SAMN04487772_1344</name>
</gene>
<dbReference type="AlphaFoldDB" id="A0A1I0FMS4"/>
<organism evidence="1 2">
    <name type="scientific">[Clostridium] polysaccharolyticum</name>
    <dbReference type="NCBI Taxonomy" id="29364"/>
    <lineage>
        <taxon>Bacteria</taxon>
        <taxon>Bacillati</taxon>
        <taxon>Bacillota</taxon>
        <taxon>Clostridia</taxon>
        <taxon>Lachnospirales</taxon>
        <taxon>Lachnospiraceae</taxon>
    </lineage>
</organism>
<protein>
    <submittedName>
        <fullName evidence="1">Uncharacterized protein</fullName>
    </submittedName>
</protein>
<name>A0A1I0FMS4_9FIRM</name>
<dbReference type="RefSeq" id="WP_092478897.1">
    <property type="nucleotide sequence ID" value="NZ_FOHN01000034.1"/>
</dbReference>
<reference evidence="1 2" key="1">
    <citation type="submission" date="2016-10" db="EMBL/GenBank/DDBJ databases">
        <authorList>
            <person name="de Groot N.N."/>
        </authorList>
    </citation>
    <scope>NUCLEOTIDE SEQUENCE [LARGE SCALE GENOMIC DNA]</scope>
    <source>
        <strain evidence="1 2">DSM 1801</strain>
    </source>
</reference>
<keyword evidence="2" id="KW-1185">Reference proteome</keyword>
<proteinExistence type="predicted"/>
<sequence>MKADVYVSNIKRVIPIYHATKSRKLKQDVNSQSEQDSFQQVFLTKKKQRVHEEEAGLRTYVYTIYATEDFLADQPQFDSQA</sequence>
<evidence type="ECO:0000313" key="1">
    <source>
        <dbReference type="EMBL" id="SET59546.1"/>
    </source>
</evidence>
<evidence type="ECO:0000313" key="2">
    <source>
        <dbReference type="Proteomes" id="UP000199800"/>
    </source>
</evidence>